<dbReference type="InterPro" id="IPR001099">
    <property type="entry name" value="Chalcone/stilbene_synt_N"/>
</dbReference>
<sequence>MKDYKNYTLSNIVSIATGVPAYKHLQKDLFNFADATFNSNEQDSRKLRFLYNQSGIAYRHSIIKDFCVPASERNFFSLEDGKTQVPDIAQRMALYNQFAAPLSVKVIEDCIAPFINKNDITHLITVSCTGMSAPGLDLQIMEAMDLPNNIVRTSINFMGCYAAIHGMRLADAFCKTNPNANVVVVCTEFCTLHFQSAYTVDNLTASLLFADGCAAFLMQAQHQHKGLQLQNFYAEVSFKGKKDMAWELSPTGFLMTLSGYIPELVKADFDKLVTNALQKSNLTKKDVTQWCVHPGGKKILQSIEDSMHLQNTALQFSYDVLNDYGNMSSPTILFVLKKILENLQQTNATNETIFGAAFGPGLTMETFTATYG</sequence>
<dbReference type="Pfam" id="PF02797">
    <property type="entry name" value="Chal_sti_synt_C"/>
    <property type="match status" value="1"/>
</dbReference>
<dbReference type="InterPro" id="IPR016039">
    <property type="entry name" value="Thiolase-like"/>
</dbReference>
<dbReference type="PANTHER" id="PTHR11877:SF46">
    <property type="entry name" value="TYPE III POLYKETIDE SYNTHASE A"/>
    <property type="match status" value="1"/>
</dbReference>
<evidence type="ECO:0000313" key="6">
    <source>
        <dbReference type="Proteomes" id="UP001595907"/>
    </source>
</evidence>
<dbReference type="CDD" id="cd00831">
    <property type="entry name" value="CHS_like"/>
    <property type="match status" value="1"/>
</dbReference>
<reference evidence="6" key="1">
    <citation type="journal article" date="2019" name="Int. J. Syst. Evol. Microbiol.">
        <title>The Global Catalogue of Microorganisms (GCM) 10K type strain sequencing project: providing services to taxonomists for standard genome sequencing and annotation.</title>
        <authorList>
            <consortium name="The Broad Institute Genomics Platform"/>
            <consortium name="The Broad Institute Genome Sequencing Center for Infectious Disease"/>
            <person name="Wu L."/>
            <person name="Ma J."/>
        </authorList>
    </citation>
    <scope>NUCLEOTIDE SEQUENCE [LARGE SCALE GENOMIC DNA]</scope>
    <source>
        <strain evidence="6">CECT 8289</strain>
    </source>
</reference>
<dbReference type="PANTHER" id="PTHR11877">
    <property type="entry name" value="HYDROXYMETHYLGLUTARYL-COA SYNTHASE"/>
    <property type="match status" value="1"/>
</dbReference>
<protein>
    <submittedName>
        <fullName evidence="5">Type III polyketide synthase</fullName>
    </submittedName>
</protein>
<feature type="domain" description="Chalcone/stilbene synthase C-terminal" evidence="4">
    <location>
        <begin position="240"/>
        <end position="367"/>
    </location>
</feature>
<comment type="caution">
    <text evidence="5">The sequence shown here is derived from an EMBL/GenBank/DDBJ whole genome shotgun (WGS) entry which is preliminary data.</text>
</comment>
<evidence type="ECO:0000256" key="2">
    <source>
        <dbReference type="ARBA" id="ARBA00022679"/>
    </source>
</evidence>
<dbReference type="EMBL" id="JBHSCZ010000001">
    <property type="protein sequence ID" value="MFC4261971.1"/>
    <property type="molecule type" value="Genomic_DNA"/>
</dbReference>
<name>A0ABV8QQB9_9BACT</name>
<evidence type="ECO:0000259" key="4">
    <source>
        <dbReference type="Pfam" id="PF02797"/>
    </source>
</evidence>
<gene>
    <name evidence="5" type="ORF">ACFOWM_03710</name>
</gene>
<keyword evidence="6" id="KW-1185">Reference proteome</keyword>
<dbReference type="Proteomes" id="UP001595907">
    <property type="component" value="Unassembled WGS sequence"/>
</dbReference>
<dbReference type="Gene3D" id="3.40.47.10">
    <property type="match status" value="2"/>
</dbReference>
<evidence type="ECO:0000313" key="5">
    <source>
        <dbReference type="EMBL" id="MFC4261971.1"/>
    </source>
</evidence>
<comment type="similarity">
    <text evidence="1">Belongs to the thiolase-like superfamily. Chalcone/stilbene synthases family.</text>
</comment>
<evidence type="ECO:0000259" key="3">
    <source>
        <dbReference type="Pfam" id="PF00195"/>
    </source>
</evidence>
<keyword evidence="2" id="KW-0808">Transferase</keyword>
<dbReference type="InterPro" id="IPR011141">
    <property type="entry name" value="Polyketide_synthase_type-III"/>
</dbReference>
<proteinExistence type="inferred from homology"/>
<feature type="domain" description="Chalcone/stilbene synthase N-terminal" evidence="3">
    <location>
        <begin position="12"/>
        <end position="220"/>
    </location>
</feature>
<dbReference type="InterPro" id="IPR012328">
    <property type="entry name" value="Chalcone/stilbene_synt_C"/>
</dbReference>
<organism evidence="5 6">
    <name type="scientific">Ferruginibacter yonginensis</name>
    <dbReference type="NCBI Taxonomy" id="1310416"/>
    <lineage>
        <taxon>Bacteria</taxon>
        <taxon>Pseudomonadati</taxon>
        <taxon>Bacteroidota</taxon>
        <taxon>Chitinophagia</taxon>
        <taxon>Chitinophagales</taxon>
        <taxon>Chitinophagaceae</taxon>
        <taxon>Ferruginibacter</taxon>
    </lineage>
</organism>
<dbReference type="Pfam" id="PF00195">
    <property type="entry name" value="Chal_sti_synt_N"/>
    <property type="match status" value="1"/>
</dbReference>
<evidence type="ECO:0000256" key="1">
    <source>
        <dbReference type="ARBA" id="ARBA00005531"/>
    </source>
</evidence>
<accession>A0ABV8QQB9</accession>
<dbReference type="PIRSF" id="PIRSF000451">
    <property type="entry name" value="PKS_III"/>
    <property type="match status" value="1"/>
</dbReference>
<dbReference type="SUPFAM" id="SSF53901">
    <property type="entry name" value="Thiolase-like"/>
    <property type="match status" value="2"/>
</dbReference>
<dbReference type="RefSeq" id="WP_379707240.1">
    <property type="nucleotide sequence ID" value="NZ_JBHSCZ010000001.1"/>
</dbReference>